<dbReference type="GO" id="GO:0045893">
    <property type="term" value="P:positive regulation of DNA-templated transcription"/>
    <property type="evidence" value="ECO:0007669"/>
    <property type="project" value="TreeGrafter"/>
</dbReference>
<evidence type="ECO:0000313" key="4">
    <source>
        <dbReference type="Proteomes" id="UP000250321"/>
    </source>
</evidence>
<dbReference type="STRING" id="2094558.A0A314UD82"/>
<protein>
    <recommendedName>
        <fullName evidence="2">LOB domain-containing protein</fullName>
    </recommendedName>
</protein>
<dbReference type="PANTHER" id="PTHR31529:SF26">
    <property type="entry name" value="LOB DOMAIN-CONTAINING PROTEIN CRL1"/>
    <property type="match status" value="1"/>
</dbReference>
<reference evidence="3 4" key="1">
    <citation type="submission" date="2018-02" db="EMBL/GenBank/DDBJ databases">
        <title>Draft genome of wild Prunus yedoensis var. nudiflora.</title>
        <authorList>
            <person name="Baek S."/>
            <person name="Kim J.-H."/>
            <person name="Choi K."/>
            <person name="Kim G.-B."/>
            <person name="Cho A."/>
            <person name="Jang H."/>
            <person name="Shin C.-H."/>
            <person name="Yu H.-J."/>
            <person name="Mun J.-H."/>
        </authorList>
    </citation>
    <scope>NUCLEOTIDE SEQUENCE [LARGE SCALE GENOMIC DNA]</scope>
    <source>
        <strain evidence="4">cv. Jeju island</strain>
        <tissue evidence="3">Leaf</tissue>
    </source>
</reference>
<accession>A0A314UD82</accession>
<dbReference type="GO" id="GO:0009755">
    <property type="term" value="P:hormone-mediated signaling pathway"/>
    <property type="evidence" value="ECO:0007669"/>
    <property type="project" value="TreeGrafter"/>
</dbReference>
<dbReference type="GO" id="GO:0005634">
    <property type="term" value="C:nucleus"/>
    <property type="evidence" value="ECO:0007669"/>
    <property type="project" value="TreeGrafter"/>
</dbReference>
<gene>
    <name evidence="3" type="ORF">Pyn_23060</name>
</gene>
<dbReference type="Pfam" id="PF03195">
    <property type="entry name" value="LOB"/>
    <property type="match status" value="1"/>
</dbReference>
<name>A0A314UD82_PRUYE</name>
<organism evidence="3 4">
    <name type="scientific">Prunus yedoensis var. nudiflora</name>
    <dbReference type="NCBI Taxonomy" id="2094558"/>
    <lineage>
        <taxon>Eukaryota</taxon>
        <taxon>Viridiplantae</taxon>
        <taxon>Streptophyta</taxon>
        <taxon>Embryophyta</taxon>
        <taxon>Tracheophyta</taxon>
        <taxon>Spermatophyta</taxon>
        <taxon>Magnoliopsida</taxon>
        <taxon>eudicotyledons</taxon>
        <taxon>Gunneridae</taxon>
        <taxon>Pentapetalae</taxon>
        <taxon>rosids</taxon>
        <taxon>fabids</taxon>
        <taxon>Rosales</taxon>
        <taxon>Rosaceae</taxon>
        <taxon>Amygdaloideae</taxon>
        <taxon>Amygdaleae</taxon>
        <taxon>Prunus</taxon>
    </lineage>
</organism>
<comment type="caution">
    <text evidence="3">The sequence shown here is derived from an EMBL/GenBank/DDBJ whole genome shotgun (WGS) entry which is preliminary data.</text>
</comment>
<comment type="similarity">
    <text evidence="1">Belongs to the LOB domain-containing protein family.</text>
</comment>
<evidence type="ECO:0000259" key="2">
    <source>
        <dbReference type="PROSITE" id="PS50891"/>
    </source>
</evidence>
<dbReference type="Proteomes" id="UP000250321">
    <property type="component" value="Unassembled WGS sequence"/>
</dbReference>
<proteinExistence type="inferred from homology"/>
<dbReference type="AlphaFoldDB" id="A0A314UD82"/>
<dbReference type="PROSITE" id="PS50891">
    <property type="entry name" value="LOB"/>
    <property type="match status" value="1"/>
</dbReference>
<evidence type="ECO:0000313" key="3">
    <source>
        <dbReference type="EMBL" id="PQM35455.1"/>
    </source>
</evidence>
<sequence>MFGSDIACGPCKYLRRKYVSGCIFAPHFSNEDATAHFAPMHMVFGTSRISKLLSNLPVNDRCGAAMTIAYEAHTGLKIL</sequence>
<dbReference type="PANTHER" id="PTHR31529">
    <property type="entry name" value="LOB DOMAIN CONTAINING PROTEIN"/>
    <property type="match status" value="1"/>
</dbReference>
<keyword evidence="4" id="KW-1185">Reference proteome</keyword>
<feature type="domain" description="LOB" evidence="2">
    <location>
        <begin position="6"/>
        <end position="79"/>
    </location>
</feature>
<evidence type="ECO:0000256" key="1">
    <source>
        <dbReference type="ARBA" id="ARBA00005474"/>
    </source>
</evidence>
<dbReference type="OrthoDB" id="668748at2759"/>
<dbReference type="EMBL" id="PJQY01003671">
    <property type="protein sequence ID" value="PQM35455.1"/>
    <property type="molecule type" value="Genomic_DNA"/>
</dbReference>
<dbReference type="InterPro" id="IPR004883">
    <property type="entry name" value="LOB"/>
</dbReference>